<accession>A0ABT4N6S4</accession>
<dbReference type="InterPro" id="IPR000182">
    <property type="entry name" value="GNAT_dom"/>
</dbReference>
<feature type="domain" description="N-acetyltransferase" evidence="1">
    <location>
        <begin position="45"/>
        <end position="219"/>
    </location>
</feature>
<keyword evidence="3" id="KW-1185">Reference proteome</keyword>
<dbReference type="PROSITE" id="PS51186">
    <property type="entry name" value="GNAT"/>
    <property type="match status" value="1"/>
</dbReference>
<comment type="caution">
    <text evidence="2">The sequence shown here is derived from an EMBL/GenBank/DDBJ whole genome shotgun (WGS) entry which is preliminary data.</text>
</comment>
<dbReference type="RefSeq" id="WP_082359721.1">
    <property type="nucleotide sequence ID" value="NZ_CP082160.1"/>
</dbReference>
<dbReference type="PANTHER" id="PTHR43441">
    <property type="entry name" value="RIBOSOMAL-PROTEIN-SERINE ACETYLTRANSFERASE"/>
    <property type="match status" value="1"/>
</dbReference>
<evidence type="ECO:0000313" key="2">
    <source>
        <dbReference type="EMBL" id="MCZ4582197.1"/>
    </source>
</evidence>
<protein>
    <submittedName>
        <fullName evidence="2">GNAT family protein</fullName>
    </submittedName>
</protein>
<dbReference type="SUPFAM" id="SSF55729">
    <property type="entry name" value="Acyl-CoA N-acyltransferases (Nat)"/>
    <property type="match status" value="1"/>
</dbReference>
<gene>
    <name evidence="2" type="ORF">O4328_00655</name>
</gene>
<dbReference type="InterPro" id="IPR016181">
    <property type="entry name" value="Acyl_CoA_acyltransferase"/>
</dbReference>
<evidence type="ECO:0000313" key="3">
    <source>
        <dbReference type="Proteomes" id="UP001066327"/>
    </source>
</evidence>
<name>A0ABT4N6S4_RHOOP</name>
<organism evidence="2 3">
    <name type="scientific">Rhodococcus opacus</name>
    <name type="common">Nocardia opaca</name>
    <dbReference type="NCBI Taxonomy" id="37919"/>
    <lineage>
        <taxon>Bacteria</taxon>
        <taxon>Bacillati</taxon>
        <taxon>Actinomycetota</taxon>
        <taxon>Actinomycetes</taxon>
        <taxon>Mycobacteriales</taxon>
        <taxon>Nocardiaceae</taxon>
        <taxon>Rhodococcus</taxon>
    </lineage>
</organism>
<evidence type="ECO:0000259" key="1">
    <source>
        <dbReference type="PROSITE" id="PS51186"/>
    </source>
</evidence>
<dbReference type="EMBL" id="JAPWIS010000001">
    <property type="protein sequence ID" value="MCZ4582197.1"/>
    <property type="molecule type" value="Genomic_DNA"/>
</dbReference>
<dbReference type="Pfam" id="PF13302">
    <property type="entry name" value="Acetyltransf_3"/>
    <property type="match status" value="1"/>
</dbReference>
<dbReference type="Proteomes" id="UP001066327">
    <property type="component" value="Unassembled WGS sequence"/>
</dbReference>
<dbReference type="InterPro" id="IPR051908">
    <property type="entry name" value="Ribosomal_N-acetyltransferase"/>
</dbReference>
<reference evidence="2" key="1">
    <citation type="submission" date="2022-12" db="EMBL/GenBank/DDBJ databases">
        <authorList>
            <person name="Krivoruchko A.V."/>
            <person name="Elkin A."/>
        </authorList>
    </citation>
    <scope>NUCLEOTIDE SEQUENCE</scope>
    <source>
        <strain evidence="2">IEGM 249</strain>
    </source>
</reference>
<dbReference type="PANTHER" id="PTHR43441:SF10">
    <property type="entry name" value="ACETYLTRANSFERASE"/>
    <property type="match status" value="1"/>
</dbReference>
<sequence length="233" mass="25929">MDLPKTRVAVVAAARFHLRPLRRIHLARRAPALHLGPVVVGGHEVALRSPRLSDATAWREIRLRDQRLIEPYWVSSALSWPERHTETVWVDECLQSRKAARAGLALPMVVEIDGRFAGQCNLERIDVRTKTAELGIWLDARVTGKGVCSVLGVLLADYVFGTLGLRRVTAPICVDNAAAAKRAERVGMRREGTMASFLDVGGCRRDHDMWAITSDMWAQASNMGDPRPDNIQH</sequence>
<proteinExistence type="predicted"/>
<dbReference type="Gene3D" id="3.40.630.30">
    <property type="match status" value="1"/>
</dbReference>